<dbReference type="RefSeq" id="WP_131898958.1">
    <property type="nucleotide sequence ID" value="NZ_SMKZ01000041.1"/>
</dbReference>
<evidence type="ECO:0000256" key="1">
    <source>
        <dbReference type="SAM" id="MobiDB-lite"/>
    </source>
</evidence>
<dbReference type="EMBL" id="SMKZ01000041">
    <property type="protein sequence ID" value="TDE01458.1"/>
    <property type="molecule type" value="Genomic_DNA"/>
</dbReference>
<sequence>MTRHSTIAASPGNGLMAARKSAGSSPDPANARPSPMAARYPGTAPSTAAVVASSMTSAPTSRRTCPRFADRSQQRELAPSLLDRQRIRSAH</sequence>
<dbReference type="Proteomes" id="UP000294739">
    <property type="component" value="Unassembled WGS sequence"/>
</dbReference>
<dbReference type="InParanoid" id="A0A4V2Z0L4"/>
<comment type="caution">
    <text evidence="2">The sequence shown here is derived from an EMBL/GenBank/DDBJ whole genome shotgun (WGS) entry which is preliminary data.</text>
</comment>
<gene>
    <name evidence="2" type="ORF">E1269_23040</name>
</gene>
<keyword evidence="3" id="KW-1185">Reference proteome</keyword>
<feature type="compositionally biased region" description="Low complexity" evidence="1">
    <location>
        <begin position="43"/>
        <end position="61"/>
    </location>
</feature>
<feature type="region of interest" description="Disordered" evidence="1">
    <location>
        <begin position="1"/>
        <end position="91"/>
    </location>
</feature>
<name>A0A4V2Z0L4_9ACTN</name>
<proteinExistence type="predicted"/>
<evidence type="ECO:0000313" key="2">
    <source>
        <dbReference type="EMBL" id="TDE01458.1"/>
    </source>
</evidence>
<organism evidence="2 3">
    <name type="scientific">Jiangella asiatica</name>
    <dbReference type="NCBI Taxonomy" id="2530372"/>
    <lineage>
        <taxon>Bacteria</taxon>
        <taxon>Bacillati</taxon>
        <taxon>Actinomycetota</taxon>
        <taxon>Actinomycetes</taxon>
        <taxon>Jiangellales</taxon>
        <taxon>Jiangellaceae</taxon>
        <taxon>Jiangella</taxon>
    </lineage>
</organism>
<dbReference type="AlphaFoldDB" id="A0A4V2Z0L4"/>
<accession>A0A4V2Z0L4</accession>
<reference evidence="2 3" key="1">
    <citation type="submission" date="2019-03" db="EMBL/GenBank/DDBJ databases">
        <title>Draft genome sequences of novel Actinobacteria.</title>
        <authorList>
            <person name="Sahin N."/>
            <person name="Ay H."/>
            <person name="Saygin H."/>
        </authorList>
    </citation>
    <scope>NUCLEOTIDE SEQUENCE [LARGE SCALE GENOMIC DNA]</scope>
    <source>
        <strain evidence="2 3">5K138</strain>
    </source>
</reference>
<protein>
    <submittedName>
        <fullName evidence="2">Uncharacterized protein</fullName>
    </submittedName>
</protein>
<evidence type="ECO:0000313" key="3">
    <source>
        <dbReference type="Proteomes" id="UP000294739"/>
    </source>
</evidence>